<feature type="transmembrane region" description="Helical" evidence="1">
    <location>
        <begin position="27"/>
        <end position="51"/>
    </location>
</feature>
<proteinExistence type="predicted"/>
<evidence type="ECO:0000313" key="2">
    <source>
        <dbReference type="EMBL" id="KAJ3649904.1"/>
    </source>
</evidence>
<organism evidence="2 3">
    <name type="scientific">Zophobas morio</name>
    <dbReference type="NCBI Taxonomy" id="2755281"/>
    <lineage>
        <taxon>Eukaryota</taxon>
        <taxon>Metazoa</taxon>
        <taxon>Ecdysozoa</taxon>
        <taxon>Arthropoda</taxon>
        <taxon>Hexapoda</taxon>
        <taxon>Insecta</taxon>
        <taxon>Pterygota</taxon>
        <taxon>Neoptera</taxon>
        <taxon>Endopterygota</taxon>
        <taxon>Coleoptera</taxon>
        <taxon>Polyphaga</taxon>
        <taxon>Cucujiformia</taxon>
        <taxon>Tenebrionidae</taxon>
        <taxon>Zophobas</taxon>
    </lineage>
</organism>
<dbReference type="EMBL" id="JALNTZ010000006">
    <property type="protein sequence ID" value="KAJ3649904.1"/>
    <property type="molecule type" value="Genomic_DNA"/>
</dbReference>
<accession>A0AA38I9M7</accession>
<protein>
    <submittedName>
        <fullName evidence="2">Uncharacterized protein</fullName>
    </submittedName>
</protein>
<dbReference type="AlphaFoldDB" id="A0AA38I9M7"/>
<gene>
    <name evidence="2" type="ORF">Zmor_021621</name>
</gene>
<keyword evidence="3" id="KW-1185">Reference proteome</keyword>
<keyword evidence="1" id="KW-0472">Membrane</keyword>
<feature type="transmembrane region" description="Helical" evidence="1">
    <location>
        <begin position="71"/>
        <end position="92"/>
    </location>
</feature>
<evidence type="ECO:0000256" key="1">
    <source>
        <dbReference type="SAM" id="Phobius"/>
    </source>
</evidence>
<keyword evidence="1" id="KW-0812">Transmembrane</keyword>
<reference evidence="2" key="1">
    <citation type="journal article" date="2023" name="G3 (Bethesda)">
        <title>Whole genome assemblies of Zophobas morio and Tenebrio molitor.</title>
        <authorList>
            <person name="Kaur S."/>
            <person name="Stinson S.A."/>
            <person name="diCenzo G.C."/>
        </authorList>
    </citation>
    <scope>NUCLEOTIDE SEQUENCE</scope>
    <source>
        <strain evidence="2">QUZm001</strain>
    </source>
</reference>
<comment type="caution">
    <text evidence="2">The sequence shown here is derived from an EMBL/GenBank/DDBJ whole genome shotgun (WGS) entry which is preliminary data.</text>
</comment>
<dbReference type="Proteomes" id="UP001168821">
    <property type="component" value="Unassembled WGS sequence"/>
</dbReference>
<keyword evidence="1" id="KW-1133">Transmembrane helix</keyword>
<evidence type="ECO:0000313" key="3">
    <source>
        <dbReference type="Proteomes" id="UP001168821"/>
    </source>
</evidence>
<name>A0AA38I9M7_9CUCU</name>
<sequence>MSTCCQKLLPQPYIDDENKSLSQPFKFIGFPLYCVLLFILYWFIYCPLMFVKVYHYYTLHSIAVWPPEWPYYFWIVALVVFLILVSILVILWKWSPKRDNNLFQVNYIEGDKISLTPDLNKKPQSNSDIDKCEKSLNIETKEETELKPIFQKTPLKLDLTPKEEHKVEKSGENVTTPLTPREIFFYDLIESANKSFNSSTKLNANRKSEPEDTHEFFIASVSPSKTCVSNVFLFVNPDDKEQSSGQEIVKDVKYL</sequence>